<dbReference type="InterPro" id="IPR029068">
    <property type="entry name" value="Glyas_Bleomycin-R_OHBP_Dase"/>
</dbReference>
<dbReference type="Proteomes" id="UP000236884">
    <property type="component" value="Chromosome"/>
</dbReference>
<dbReference type="PANTHER" id="PTHR40265:SF1">
    <property type="entry name" value="GLYOXALASE-LIKE DOMAIN-CONTAINING PROTEIN"/>
    <property type="match status" value="1"/>
</dbReference>
<dbReference type="InterPro" id="IPR025870">
    <property type="entry name" value="Glyoxalase-like_dom"/>
</dbReference>
<dbReference type="PROSITE" id="PS51819">
    <property type="entry name" value="VOC"/>
    <property type="match status" value="1"/>
</dbReference>
<gene>
    <name evidence="2" type="ORF">GJW-30_1_03751</name>
</gene>
<name>A0A0S3PZ14_9BRAD</name>
<dbReference type="PANTHER" id="PTHR40265">
    <property type="entry name" value="BLL2707 PROTEIN"/>
    <property type="match status" value="1"/>
</dbReference>
<dbReference type="Pfam" id="PF13468">
    <property type="entry name" value="Glyoxalase_3"/>
    <property type="match status" value="1"/>
</dbReference>
<evidence type="ECO:0000259" key="1">
    <source>
        <dbReference type="PROSITE" id="PS51819"/>
    </source>
</evidence>
<sequence length="287" mass="30496">MALQNIVGVDHVVVLTRDLDAAAKNWQRLGFTLSPRGTHSAHLGSGNYTIMLDPDYIELLGILTPTEHNAPSRAYLDERGEGLERTAFTAVDAEKLAAEIKGIGYAAVGPIDFGRPVTLPSGGETAAKFRVTQWPVSEAPAGLRIFACQHLTREAVWIPEIMHHANTAKHLARIEVLTDNPKADAEHMAKLIDRGAQEEADGAVRVESGGGRAPFIFLTRKTLEARHPGVPLDGMPKSGAVSLILVAGDLNAAQKAIGADAVKTPHAICVPPAKANGVLLGFIAPQD</sequence>
<evidence type="ECO:0000313" key="2">
    <source>
        <dbReference type="EMBL" id="BAT61194.1"/>
    </source>
</evidence>
<keyword evidence="3" id="KW-1185">Reference proteome</keyword>
<protein>
    <recommendedName>
        <fullName evidence="1">VOC domain-containing protein</fullName>
    </recommendedName>
</protein>
<dbReference type="RefSeq" id="WP_096357924.1">
    <property type="nucleotide sequence ID" value="NZ_AP014946.1"/>
</dbReference>
<dbReference type="InterPro" id="IPR037523">
    <property type="entry name" value="VOC_core"/>
</dbReference>
<dbReference type="EMBL" id="AP014946">
    <property type="protein sequence ID" value="BAT61194.1"/>
    <property type="molecule type" value="Genomic_DNA"/>
</dbReference>
<dbReference type="SUPFAM" id="SSF54593">
    <property type="entry name" value="Glyoxalase/Bleomycin resistance protein/Dihydroxybiphenyl dioxygenase"/>
    <property type="match status" value="1"/>
</dbReference>
<organism evidence="2 3">
    <name type="scientific">Variibacter gotjawalensis</name>
    <dbReference type="NCBI Taxonomy" id="1333996"/>
    <lineage>
        <taxon>Bacteria</taxon>
        <taxon>Pseudomonadati</taxon>
        <taxon>Pseudomonadota</taxon>
        <taxon>Alphaproteobacteria</taxon>
        <taxon>Hyphomicrobiales</taxon>
        <taxon>Nitrobacteraceae</taxon>
        <taxon>Variibacter</taxon>
    </lineage>
</organism>
<evidence type="ECO:0000313" key="3">
    <source>
        <dbReference type="Proteomes" id="UP000236884"/>
    </source>
</evidence>
<proteinExistence type="predicted"/>
<reference evidence="2 3" key="1">
    <citation type="submission" date="2015-08" db="EMBL/GenBank/DDBJ databases">
        <title>Investigation of the bacterial diversity of lava forest soil.</title>
        <authorList>
            <person name="Lee J.S."/>
        </authorList>
    </citation>
    <scope>NUCLEOTIDE SEQUENCE [LARGE SCALE GENOMIC DNA]</scope>
    <source>
        <strain evidence="2 3">GJW-30</strain>
    </source>
</reference>
<dbReference type="Gene3D" id="3.10.180.10">
    <property type="entry name" value="2,3-Dihydroxybiphenyl 1,2-Dioxygenase, domain 1"/>
    <property type="match status" value="1"/>
</dbReference>
<feature type="domain" description="VOC" evidence="1">
    <location>
        <begin position="8"/>
        <end position="150"/>
    </location>
</feature>
<dbReference type="OrthoDB" id="9812467at2"/>
<dbReference type="KEGG" id="vgo:GJW-30_1_03751"/>
<dbReference type="AlphaFoldDB" id="A0A0S3PZ14"/>
<accession>A0A0S3PZ14</accession>